<keyword evidence="2" id="KW-1185">Reference proteome</keyword>
<accession>A0A1R2BRZ3</accession>
<organism evidence="1 2">
    <name type="scientific">Stentor coeruleus</name>
    <dbReference type="NCBI Taxonomy" id="5963"/>
    <lineage>
        <taxon>Eukaryota</taxon>
        <taxon>Sar</taxon>
        <taxon>Alveolata</taxon>
        <taxon>Ciliophora</taxon>
        <taxon>Postciliodesmatophora</taxon>
        <taxon>Heterotrichea</taxon>
        <taxon>Heterotrichida</taxon>
        <taxon>Stentoridae</taxon>
        <taxon>Stentor</taxon>
    </lineage>
</organism>
<name>A0A1R2BRZ3_9CILI</name>
<evidence type="ECO:0000313" key="1">
    <source>
        <dbReference type="EMBL" id="OMJ79417.1"/>
    </source>
</evidence>
<comment type="caution">
    <text evidence="1">The sequence shown here is derived from an EMBL/GenBank/DDBJ whole genome shotgun (WGS) entry which is preliminary data.</text>
</comment>
<proteinExistence type="predicted"/>
<dbReference type="PANTHER" id="PTHR39767:SF2">
    <property type="entry name" value="CHROMOSOME UNDETERMINED SCAFFOLD_1, WHOLE GENOME SHOTGUN SEQUENCE"/>
    <property type="match status" value="1"/>
</dbReference>
<evidence type="ECO:0000313" key="2">
    <source>
        <dbReference type="Proteomes" id="UP000187209"/>
    </source>
</evidence>
<dbReference type="OrthoDB" id="298439at2759"/>
<reference evidence="1 2" key="1">
    <citation type="submission" date="2016-11" db="EMBL/GenBank/DDBJ databases">
        <title>The macronuclear genome of Stentor coeruleus: a giant cell with tiny introns.</title>
        <authorList>
            <person name="Slabodnick M."/>
            <person name="Ruby J.G."/>
            <person name="Reiff S.B."/>
            <person name="Swart E.C."/>
            <person name="Gosai S."/>
            <person name="Prabakaran S."/>
            <person name="Witkowska E."/>
            <person name="Larue G.E."/>
            <person name="Fisher S."/>
            <person name="Freeman R.M."/>
            <person name="Gunawardena J."/>
            <person name="Chu W."/>
            <person name="Stover N.A."/>
            <person name="Gregory B.D."/>
            <person name="Nowacki M."/>
            <person name="Derisi J."/>
            <person name="Roy S.W."/>
            <person name="Marshall W.F."/>
            <person name="Sood P."/>
        </authorList>
    </citation>
    <scope>NUCLEOTIDE SEQUENCE [LARGE SCALE GENOMIC DNA]</scope>
    <source>
        <strain evidence="1">WM001</strain>
    </source>
</reference>
<gene>
    <name evidence="1" type="ORF">SteCoe_20572</name>
</gene>
<dbReference type="PANTHER" id="PTHR39767">
    <property type="entry name" value="CALCIUM/CALMODULIN-BINDING MEMBRANE PROTEIN PCM4-RELATED"/>
    <property type="match status" value="1"/>
</dbReference>
<protein>
    <submittedName>
        <fullName evidence="1">Uncharacterized protein</fullName>
    </submittedName>
</protein>
<dbReference type="EMBL" id="MPUH01000472">
    <property type="protein sequence ID" value="OMJ79417.1"/>
    <property type="molecule type" value="Genomic_DNA"/>
</dbReference>
<dbReference type="Proteomes" id="UP000187209">
    <property type="component" value="Unassembled WGS sequence"/>
</dbReference>
<sequence>MIFFLFIGQVFSTKVSILGDLDITGSFDCSGLTTETLYSEGTVHTSDTLTVNDITSDEIMVTEITLESINPIDSEIVIDADVLVNAPETETAFIQLHWQAFLHENFEFDAQGWNIQTFDTCNGRDYFLRAYAGESLETKYTLPRNSGVRITASIHLLDNWQGETISLKVDDELVWADTGKSGTFNICGEAFNDAAYALPLDIVLKNKSGEISLSFSSTLQHENASFGIDNLIIYLK</sequence>
<dbReference type="AlphaFoldDB" id="A0A1R2BRZ3"/>